<evidence type="ECO:0000259" key="4">
    <source>
        <dbReference type="PROSITE" id="PS50086"/>
    </source>
</evidence>
<protein>
    <recommendedName>
        <fullName evidence="4">Rab-GAP TBC domain-containing protein</fullName>
    </recommendedName>
</protein>
<keyword evidence="3" id="KW-0472">Membrane</keyword>
<dbReference type="GO" id="GO:0005789">
    <property type="term" value="C:endoplasmic reticulum membrane"/>
    <property type="evidence" value="ECO:0007669"/>
    <property type="project" value="TreeGrafter"/>
</dbReference>
<evidence type="ECO:0000256" key="1">
    <source>
        <dbReference type="ARBA" id="ARBA00022468"/>
    </source>
</evidence>
<reference evidence="5" key="1">
    <citation type="submission" date="2013-11" db="EMBL/GenBank/DDBJ databases">
        <title>Genome sequence of the fusiform rust pathogen reveals effectors for host alternation and coevolution with pine.</title>
        <authorList>
            <consortium name="DOE Joint Genome Institute"/>
            <person name="Smith K."/>
            <person name="Pendleton A."/>
            <person name="Kubisiak T."/>
            <person name="Anderson C."/>
            <person name="Salamov A."/>
            <person name="Aerts A."/>
            <person name="Riley R."/>
            <person name="Clum A."/>
            <person name="Lindquist E."/>
            <person name="Ence D."/>
            <person name="Campbell M."/>
            <person name="Kronenberg Z."/>
            <person name="Feau N."/>
            <person name="Dhillon B."/>
            <person name="Hamelin R."/>
            <person name="Burleigh J."/>
            <person name="Smith J."/>
            <person name="Yandell M."/>
            <person name="Nelson C."/>
            <person name="Grigoriev I."/>
            <person name="Davis J."/>
        </authorList>
    </citation>
    <scope>NUCLEOTIDE SEQUENCE</scope>
    <source>
        <strain evidence="5">G11</strain>
    </source>
</reference>
<feature type="compositionally biased region" description="Polar residues" evidence="2">
    <location>
        <begin position="425"/>
        <end position="447"/>
    </location>
</feature>
<evidence type="ECO:0000256" key="3">
    <source>
        <dbReference type="SAM" id="Phobius"/>
    </source>
</evidence>
<dbReference type="PANTHER" id="PTHR20913:SF7">
    <property type="entry name" value="RE60063P"/>
    <property type="match status" value="1"/>
</dbReference>
<evidence type="ECO:0000313" key="5">
    <source>
        <dbReference type="EMBL" id="KAG0139601.1"/>
    </source>
</evidence>
<keyword evidence="3" id="KW-1133">Transmembrane helix</keyword>
<feature type="transmembrane region" description="Helical" evidence="3">
    <location>
        <begin position="554"/>
        <end position="570"/>
    </location>
</feature>
<dbReference type="InterPro" id="IPR000195">
    <property type="entry name" value="Rab-GAP-TBC_dom"/>
</dbReference>
<dbReference type="AlphaFoldDB" id="A0A9P6N5F7"/>
<keyword evidence="1" id="KW-0343">GTPase activation</keyword>
<dbReference type="InterPro" id="IPR045913">
    <property type="entry name" value="TBC20/Gyp8-like"/>
</dbReference>
<proteinExistence type="predicted"/>
<dbReference type="InterPro" id="IPR035969">
    <property type="entry name" value="Rab-GAP_TBC_sf"/>
</dbReference>
<comment type="caution">
    <text evidence="5">The sequence shown here is derived from an EMBL/GenBank/DDBJ whole genome shotgun (WGS) entry which is preliminary data.</text>
</comment>
<dbReference type="PANTHER" id="PTHR20913">
    <property type="entry name" value="TBC1 DOMAIN FAMILY MEMBER 20/GTPASE"/>
    <property type="match status" value="1"/>
</dbReference>
<dbReference type="Pfam" id="PF00566">
    <property type="entry name" value="RabGAP-TBC"/>
    <property type="match status" value="1"/>
</dbReference>
<sequence length="595" mass="66654">MTTSISSDDQARNVNSFLSHRTDRAILTYLASLPGGFACASQTRKRYQTYLVTTATGLRAPSAPLASLFSSGKDDRSHLWQVWAFILGVQPLNDVTVPLANQVSLAPHRDEGQVRLDVNRSFTSFPLGFEDAEKAHLRELLESTIVNILRRFPKLSYFQGYHDVVSIFLLTFVDLKDKGSPTVAVKSSGPDGMDFPTASRRVKLLEEVVKRFTLHRIRDSMASNLDPVMGYLRVTQAILTQEHPRLSSIIAQTSNLPLFSLSWILTLTSHDLTSFEVISRLFDFLLCHNPIMICYIACAICLTKVEQIDELIAEAQAEGEVDFDMVHFVMSKLPKLYMPEDCSSESHHQTKKTAELVEAVLTSDLPSTLTRKASDQASEISPMIEAGPESNNNNLASVERLILTTPDDSSVDQRQDEKVLEPFSNPESDQPASVTTSLKPELNQTTRPKQDGLSVESIIHSTLLLYARYPPTDPRLGFNEIFGPKSCLYTWEQSITGQLTDTEAEMILAEPLNQIVLPGSVQLRKEARRRALMRSMRRKKMVMEVLKRLVSRKGLLAGSVLIGILSIVYLRPHNQMNSRLTGIYDRLSSLIRQVF</sequence>
<keyword evidence="6" id="KW-1185">Reference proteome</keyword>
<name>A0A9P6N5F7_9BASI</name>
<dbReference type="SUPFAM" id="SSF47923">
    <property type="entry name" value="Ypt/Rab-GAP domain of gyp1p"/>
    <property type="match status" value="2"/>
</dbReference>
<organism evidence="5 6">
    <name type="scientific">Cronartium quercuum f. sp. fusiforme G11</name>
    <dbReference type="NCBI Taxonomy" id="708437"/>
    <lineage>
        <taxon>Eukaryota</taxon>
        <taxon>Fungi</taxon>
        <taxon>Dikarya</taxon>
        <taxon>Basidiomycota</taxon>
        <taxon>Pucciniomycotina</taxon>
        <taxon>Pucciniomycetes</taxon>
        <taxon>Pucciniales</taxon>
        <taxon>Coleosporiaceae</taxon>
        <taxon>Cronartium</taxon>
    </lineage>
</organism>
<evidence type="ECO:0000256" key="2">
    <source>
        <dbReference type="SAM" id="MobiDB-lite"/>
    </source>
</evidence>
<dbReference type="GO" id="GO:0005096">
    <property type="term" value="F:GTPase activator activity"/>
    <property type="evidence" value="ECO:0007669"/>
    <property type="project" value="UniProtKB-KW"/>
</dbReference>
<evidence type="ECO:0000313" key="6">
    <source>
        <dbReference type="Proteomes" id="UP000886653"/>
    </source>
</evidence>
<gene>
    <name evidence="5" type="ORF">CROQUDRAFT_111549</name>
</gene>
<dbReference type="PROSITE" id="PS50086">
    <property type="entry name" value="TBC_RABGAP"/>
    <property type="match status" value="1"/>
</dbReference>
<dbReference type="EMBL" id="MU167556">
    <property type="protein sequence ID" value="KAG0139601.1"/>
    <property type="molecule type" value="Genomic_DNA"/>
</dbReference>
<dbReference type="SMART" id="SM00164">
    <property type="entry name" value="TBC"/>
    <property type="match status" value="1"/>
</dbReference>
<dbReference type="GO" id="GO:0006888">
    <property type="term" value="P:endoplasmic reticulum to Golgi vesicle-mediated transport"/>
    <property type="evidence" value="ECO:0007669"/>
    <property type="project" value="TreeGrafter"/>
</dbReference>
<dbReference type="Gene3D" id="1.10.8.1310">
    <property type="match status" value="1"/>
</dbReference>
<dbReference type="Gene3D" id="1.10.472.80">
    <property type="entry name" value="Ypt/Rab-GAP domain of gyp1p, domain 3"/>
    <property type="match status" value="1"/>
</dbReference>
<dbReference type="OrthoDB" id="206700at2759"/>
<feature type="domain" description="Rab-GAP TBC" evidence="4">
    <location>
        <begin position="73"/>
        <end position="289"/>
    </location>
</feature>
<accession>A0A9P6N5F7</accession>
<feature type="region of interest" description="Disordered" evidence="2">
    <location>
        <begin position="405"/>
        <end position="451"/>
    </location>
</feature>
<dbReference type="Proteomes" id="UP000886653">
    <property type="component" value="Unassembled WGS sequence"/>
</dbReference>
<keyword evidence="3" id="KW-0812">Transmembrane</keyword>
<feature type="compositionally biased region" description="Basic and acidic residues" evidence="2">
    <location>
        <begin position="411"/>
        <end position="420"/>
    </location>
</feature>